<reference evidence="1" key="1">
    <citation type="submission" date="2014-05" db="EMBL/GenBank/DDBJ databases">
        <title>The transcriptome of the halophilic microalga Tetraselmis sp. GSL018 isolated from the Great Salt Lake, Utah.</title>
        <authorList>
            <person name="Jinkerson R.E."/>
            <person name="D'Adamo S."/>
            <person name="Posewitz M.C."/>
        </authorList>
    </citation>
    <scope>NUCLEOTIDE SEQUENCE</scope>
    <source>
        <strain evidence="1">GSL018</strain>
    </source>
</reference>
<sequence length="222" mass="24954">MEIVHLQQLQTFRESEGLQASRLFQNICVCTSHPRTKPALFSCDQPVDNRPTDSRSEELSHKTPFFSEKGVQIQDSSYVVDNSWRMHLVSSISNSGGCWGVGGASRIGVRSWNSTLTNEFKISVPSRLDNVCCKFELGQPRHQSDSLALVTHLKQPRRSGGGRGWVPSSWFRSERDTFTEVDESTCNEQASAAVDMAKTAIQHQWRLNSPPPLPRPTPPWFP</sequence>
<protein>
    <submittedName>
        <fullName evidence="1">Uncharacterized protein</fullName>
    </submittedName>
</protein>
<dbReference type="EMBL" id="GBEZ01005354">
    <property type="protein sequence ID" value="JAC79941.1"/>
    <property type="molecule type" value="Transcribed_RNA"/>
</dbReference>
<gene>
    <name evidence="1" type="ORF">TSPGSL018_11455</name>
</gene>
<proteinExistence type="predicted"/>
<evidence type="ECO:0000313" key="1">
    <source>
        <dbReference type="EMBL" id="JAC79941.1"/>
    </source>
</evidence>
<dbReference type="AlphaFoldDB" id="A0A061SAY8"/>
<accession>A0A061SAY8</accession>
<organism evidence="1">
    <name type="scientific">Tetraselmis sp. GSL018</name>
    <dbReference type="NCBI Taxonomy" id="582737"/>
    <lineage>
        <taxon>Eukaryota</taxon>
        <taxon>Viridiplantae</taxon>
        <taxon>Chlorophyta</taxon>
        <taxon>core chlorophytes</taxon>
        <taxon>Chlorodendrophyceae</taxon>
        <taxon>Chlorodendrales</taxon>
        <taxon>Chlorodendraceae</taxon>
        <taxon>Tetraselmis</taxon>
    </lineage>
</organism>
<name>A0A061SAY8_9CHLO</name>